<dbReference type="InterPro" id="IPR053866">
    <property type="entry name" value="PhyR_sigma2"/>
</dbReference>
<dbReference type="EMBL" id="BSFF01000003">
    <property type="protein sequence ID" value="GLK56555.1"/>
    <property type="molecule type" value="Genomic_DNA"/>
</dbReference>
<dbReference type="InterPro" id="IPR013249">
    <property type="entry name" value="RNA_pol_sigma70_r4_t2"/>
</dbReference>
<dbReference type="PANTHER" id="PTHR43133">
    <property type="entry name" value="RNA POLYMERASE ECF-TYPE SIGMA FACTO"/>
    <property type="match status" value="1"/>
</dbReference>
<dbReference type="PANTHER" id="PTHR43133:SF25">
    <property type="entry name" value="RNA POLYMERASE SIGMA FACTOR RFAY-RELATED"/>
    <property type="match status" value="1"/>
</dbReference>
<dbReference type="AlphaFoldDB" id="A0A9W6IWF3"/>
<evidence type="ECO:0000256" key="4">
    <source>
        <dbReference type="ARBA" id="ARBA00023163"/>
    </source>
</evidence>
<accession>A0A9W6IWF3</accession>
<dbReference type="CDD" id="cd06171">
    <property type="entry name" value="Sigma70_r4"/>
    <property type="match status" value="1"/>
</dbReference>
<dbReference type="Gene3D" id="1.10.1740.10">
    <property type="match status" value="1"/>
</dbReference>
<keyword evidence="4" id="KW-0804">Transcription</keyword>
<evidence type="ECO:0000256" key="2">
    <source>
        <dbReference type="ARBA" id="ARBA00023015"/>
    </source>
</evidence>
<name>A0A9W6IWF3_9HYPH</name>
<evidence type="ECO:0000259" key="6">
    <source>
        <dbReference type="Pfam" id="PF22029"/>
    </source>
</evidence>
<keyword evidence="2" id="KW-0805">Transcription regulation</keyword>
<organism evidence="7 8">
    <name type="scientific">Methylopila capsulata</name>
    <dbReference type="NCBI Taxonomy" id="61654"/>
    <lineage>
        <taxon>Bacteria</taxon>
        <taxon>Pseudomonadati</taxon>
        <taxon>Pseudomonadota</taxon>
        <taxon>Alphaproteobacteria</taxon>
        <taxon>Hyphomicrobiales</taxon>
        <taxon>Methylopilaceae</taxon>
        <taxon>Methylopila</taxon>
    </lineage>
</organism>
<dbReference type="GO" id="GO:0016987">
    <property type="term" value="F:sigma factor activity"/>
    <property type="evidence" value="ECO:0007669"/>
    <property type="project" value="UniProtKB-KW"/>
</dbReference>
<gene>
    <name evidence="7" type="primary">ecfA</name>
    <name evidence="7" type="ORF">GCM10008170_25740</name>
</gene>
<evidence type="ECO:0000259" key="5">
    <source>
        <dbReference type="Pfam" id="PF08281"/>
    </source>
</evidence>
<proteinExistence type="inferred from homology"/>
<dbReference type="InterPro" id="IPR039425">
    <property type="entry name" value="RNA_pol_sigma-70-like"/>
</dbReference>
<dbReference type="GO" id="GO:0006352">
    <property type="term" value="P:DNA-templated transcription initiation"/>
    <property type="evidence" value="ECO:0007669"/>
    <property type="project" value="InterPro"/>
</dbReference>
<evidence type="ECO:0000256" key="3">
    <source>
        <dbReference type="ARBA" id="ARBA00023082"/>
    </source>
</evidence>
<comment type="caution">
    <text evidence="7">The sequence shown here is derived from an EMBL/GenBank/DDBJ whole genome shotgun (WGS) entry which is preliminary data.</text>
</comment>
<dbReference type="SUPFAM" id="SSF88659">
    <property type="entry name" value="Sigma3 and sigma4 domains of RNA polymerase sigma factors"/>
    <property type="match status" value="1"/>
</dbReference>
<dbReference type="Pfam" id="PF08281">
    <property type="entry name" value="Sigma70_r4_2"/>
    <property type="match status" value="1"/>
</dbReference>
<dbReference type="Pfam" id="PF22029">
    <property type="entry name" value="PhyR_sigma2"/>
    <property type="match status" value="1"/>
</dbReference>
<protein>
    <submittedName>
        <fullName evidence="7">RNA polymerase sigma factor</fullName>
    </submittedName>
</protein>
<dbReference type="InterPro" id="IPR013325">
    <property type="entry name" value="RNA_pol_sigma_r2"/>
</dbReference>
<reference evidence="7" key="1">
    <citation type="journal article" date="2014" name="Int. J. Syst. Evol. Microbiol.">
        <title>Complete genome sequence of Corynebacterium casei LMG S-19264T (=DSM 44701T), isolated from a smear-ripened cheese.</title>
        <authorList>
            <consortium name="US DOE Joint Genome Institute (JGI-PGF)"/>
            <person name="Walter F."/>
            <person name="Albersmeier A."/>
            <person name="Kalinowski J."/>
            <person name="Ruckert C."/>
        </authorList>
    </citation>
    <scope>NUCLEOTIDE SEQUENCE</scope>
    <source>
        <strain evidence="7">VKM B-1606</strain>
    </source>
</reference>
<evidence type="ECO:0000256" key="1">
    <source>
        <dbReference type="ARBA" id="ARBA00010641"/>
    </source>
</evidence>
<dbReference type="InterPro" id="IPR036388">
    <property type="entry name" value="WH-like_DNA-bd_sf"/>
</dbReference>
<dbReference type="Gene3D" id="1.10.10.10">
    <property type="entry name" value="Winged helix-like DNA-binding domain superfamily/Winged helix DNA-binding domain"/>
    <property type="match status" value="1"/>
</dbReference>
<reference evidence="7" key="2">
    <citation type="submission" date="2023-01" db="EMBL/GenBank/DDBJ databases">
        <authorList>
            <person name="Sun Q."/>
            <person name="Evtushenko L."/>
        </authorList>
    </citation>
    <scope>NUCLEOTIDE SEQUENCE</scope>
    <source>
        <strain evidence="7">VKM B-1606</strain>
    </source>
</reference>
<feature type="domain" description="RNA polymerase sigma factor 70 region 4 type 2" evidence="5">
    <location>
        <begin position="110"/>
        <end position="162"/>
    </location>
</feature>
<keyword evidence="3" id="KW-0731">Sigma factor</keyword>
<dbReference type="InterPro" id="IPR013324">
    <property type="entry name" value="RNA_pol_sigma_r3/r4-like"/>
</dbReference>
<evidence type="ECO:0000313" key="8">
    <source>
        <dbReference type="Proteomes" id="UP001143400"/>
    </source>
</evidence>
<sequence>MAVGKMSVMQDMMASVEPQIPGLRRYARALTGDVSSADDLVQDCLERVVSRWSQRRADGDVKSWLFTILHNLAVSQFRLAKRRGGHVAIEDASEDAVARAPSQEDGMRHRELVARLDALPDDQRDVILLVTIEGLSYAEAARVLDIPVGTVMSRLSRGRERLLRSISADEPAHSVTHLRSVK</sequence>
<dbReference type="Proteomes" id="UP001143400">
    <property type="component" value="Unassembled WGS sequence"/>
</dbReference>
<dbReference type="NCBIfam" id="TIGR02937">
    <property type="entry name" value="sigma70-ECF"/>
    <property type="match status" value="1"/>
</dbReference>
<dbReference type="GO" id="GO:0003677">
    <property type="term" value="F:DNA binding"/>
    <property type="evidence" value="ECO:0007669"/>
    <property type="project" value="InterPro"/>
</dbReference>
<dbReference type="InterPro" id="IPR014284">
    <property type="entry name" value="RNA_pol_sigma-70_dom"/>
</dbReference>
<feature type="domain" description="PhyR sigma2" evidence="6">
    <location>
        <begin position="16"/>
        <end position="70"/>
    </location>
</feature>
<evidence type="ECO:0000313" key="7">
    <source>
        <dbReference type="EMBL" id="GLK56555.1"/>
    </source>
</evidence>
<dbReference type="SUPFAM" id="SSF88946">
    <property type="entry name" value="Sigma2 domain of RNA polymerase sigma factors"/>
    <property type="match status" value="1"/>
</dbReference>
<comment type="similarity">
    <text evidence="1">Belongs to the sigma-70 factor family. ECF subfamily.</text>
</comment>